<dbReference type="InterPro" id="IPR018958">
    <property type="entry name" value="Knr4/Smi1-like_dom"/>
</dbReference>
<dbReference type="RefSeq" id="WP_142905703.1">
    <property type="nucleotide sequence ID" value="NZ_ML660098.1"/>
</dbReference>
<protein>
    <submittedName>
        <fullName evidence="2">SMI1/KNR4 family protein</fullName>
    </submittedName>
</protein>
<proteinExistence type="predicted"/>
<dbReference type="InterPro" id="IPR037883">
    <property type="entry name" value="Knr4/Smi1-like_sf"/>
</dbReference>
<evidence type="ECO:0000313" key="3">
    <source>
        <dbReference type="Proteomes" id="UP000319732"/>
    </source>
</evidence>
<dbReference type="Proteomes" id="UP000319732">
    <property type="component" value="Unassembled WGS sequence"/>
</dbReference>
<gene>
    <name evidence="2" type="ORF">FKG94_17875</name>
</gene>
<feature type="domain" description="Knr4/Smi1-like" evidence="1">
    <location>
        <begin position="11"/>
        <end position="145"/>
    </location>
</feature>
<organism evidence="2 3">
    <name type="scientific">Exilibacterium tricleocarpae</name>
    <dbReference type="NCBI Taxonomy" id="2591008"/>
    <lineage>
        <taxon>Bacteria</taxon>
        <taxon>Pseudomonadati</taxon>
        <taxon>Pseudomonadota</taxon>
        <taxon>Gammaproteobacteria</taxon>
        <taxon>Cellvibrionales</taxon>
        <taxon>Cellvibrionaceae</taxon>
        <taxon>Exilibacterium</taxon>
    </lineage>
</organism>
<keyword evidence="3" id="KW-1185">Reference proteome</keyword>
<dbReference type="SUPFAM" id="SSF160631">
    <property type="entry name" value="SMI1/KNR4-like"/>
    <property type="match status" value="1"/>
</dbReference>
<dbReference type="Gene3D" id="3.40.1580.10">
    <property type="entry name" value="SMI1/KNR4-like"/>
    <property type="match status" value="1"/>
</dbReference>
<dbReference type="OrthoDB" id="4103969at2"/>
<dbReference type="SMART" id="SM00860">
    <property type="entry name" value="SMI1_KNR4"/>
    <property type="match status" value="1"/>
</dbReference>
<comment type="caution">
    <text evidence="2">The sequence shown here is derived from an EMBL/GenBank/DDBJ whole genome shotgun (WGS) entry which is preliminary data.</text>
</comment>
<sequence length="147" mass="16228">MIPIINSTAAPVSPAQLRQAEKELGLLLPQPYRDFLLKHNGGEPVPNTFRFADGKTREVLNWFFSIEDKEDSLVDLAKAYRGCLHSDLLPIAADPFGNLVAIGVKGTCLGQIYFWLHETELPADTPLPNRDCLLVASSFNVFINGFG</sequence>
<accession>A0A545T5Q5</accession>
<dbReference type="AlphaFoldDB" id="A0A545T5Q5"/>
<evidence type="ECO:0000313" key="2">
    <source>
        <dbReference type="EMBL" id="TQV72571.1"/>
    </source>
</evidence>
<evidence type="ECO:0000259" key="1">
    <source>
        <dbReference type="SMART" id="SM00860"/>
    </source>
</evidence>
<name>A0A545T5Q5_9GAMM</name>
<reference evidence="2 3" key="1">
    <citation type="submission" date="2019-06" db="EMBL/GenBank/DDBJ databases">
        <title>Whole genome sequence for Cellvibrionaceae sp. R142.</title>
        <authorList>
            <person name="Wang G."/>
        </authorList>
    </citation>
    <scope>NUCLEOTIDE SEQUENCE [LARGE SCALE GENOMIC DNA]</scope>
    <source>
        <strain evidence="2 3">R142</strain>
    </source>
</reference>
<dbReference type="EMBL" id="VHSG01000019">
    <property type="protein sequence ID" value="TQV72571.1"/>
    <property type="molecule type" value="Genomic_DNA"/>
</dbReference>
<dbReference type="Pfam" id="PF09346">
    <property type="entry name" value="SMI1_KNR4"/>
    <property type="match status" value="1"/>
</dbReference>